<dbReference type="EMBL" id="CP045798">
    <property type="protein sequence ID" value="QNB47061.1"/>
    <property type="molecule type" value="Genomic_DNA"/>
</dbReference>
<evidence type="ECO:0000256" key="1">
    <source>
        <dbReference type="SAM" id="Phobius"/>
    </source>
</evidence>
<organism evidence="2 3">
    <name type="scientific">Thermanaerosceptrum fracticalcis</name>
    <dbReference type="NCBI Taxonomy" id="1712410"/>
    <lineage>
        <taxon>Bacteria</taxon>
        <taxon>Bacillati</taxon>
        <taxon>Bacillota</taxon>
        <taxon>Clostridia</taxon>
        <taxon>Eubacteriales</taxon>
        <taxon>Peptococcaceae</taxon>
        <taxon>Thermanaerosceptrum</taxon>
    </lineage>
</organism>
<keyword evidence="1" id="KW-0472">Membrane</keyword>
<gene>
    <name evidence="2" type="ORF">BR63_12530</name>
</gene>
<name>A0A7G6E4Q7_THEFR</name>
<dbReference type="OrthoDB" id="1525247at2"/>
<dbReference type="AlphaFoldDB" id="A0A7G6E4Q7"/>
<dbReference type="RefSeq" id="WP_034420576.1">
    <property type="nucleotide sequence ID" value="NZ_CP045798.1"/>
</dbReference>
<protein>
    <submittedName>
        <fullName evidence="2">Uncharacterized protein</fullName>
    </submittedName>
</protein>
<dbReference type="KEGG" id="tfr:BR63_12530"/>
<evidence type="ECO:0000313" key="2">
    <source>
        <dbReference type="EMBL" id="QNB47061.1"/>
    </source>
</evidence>
<keyword evidence="3" id="KW-1185">Reference proteome</keyword>
<keyword evidence="1" id="KW-0812">Transmembrane</keyword>
<dbReference type="Proteomes" id="UP000515847">
    <property type="component" value="Chromosome"/>
</dbReference>
<reference evidence="2 3" key="1">
    <citation type="journal article" date="2019" name="Front. Microbiol.">
        <title>Thermoanaerosceptrum fracticalcis gen. nov. sp. nov., a Novel Fumarate-Fermenting Microorganism From a Deep Fractured Carbonate Aquifer of the US Great Basin.</title>
        <authorList>
            <person name="Hamilton-Brehm S.D."/>
            <person name="Stewart L.E."/>
            <person name="Zavarin M."/>
            <person name="Caldwell M."/>
            <person name="Lawson P.A."/>
            <person name="Onstott T.C."/>
            <person name="Grzymski J."/>
            <person name="Neveux I."/>
            <person name="Lollar B.S."/>
            <person name="Russell C.E."/>
            <person name="Moser D.P."/>
        </authorList>
    </citation>
    <scope>NUCLEOTIDE SEQUENCE [LARGE SCALE GENOMIC DNA]</scope>
    <source>
        <strain evidence="2 3">DRI-13</strain>
    </source>
</reference>
<sequence length="78" mass="8859">MSTNKVLVISGAVLVLSILIEMIFVHHHVYYWWHGFIGFDIIYGFLGCVAIIVVSKFLGKVFIQKAEDYYGGGEDNEF</sequence>
<proteinExistence type="predicted"/>
<feature type="transmembrane region" description="Helical" evidence="1">
    <location>
        <begin position="7"/>
        <end position="25"/>
    </location>
</feature>
<keyword evidence="1" id="KW-1133">Transmembrane helix</keyword>
<evidence type="ECO:0000313" key="3">
    <source>
        <dbReference type="Proteomes" id="UP000515847"/>
    </source>
</evidence>
<accession>A0A7G6E4Q7</accession>
<feature type="transmembrane region" description="Helical" evidence="1">
    <location>
        <begin position="31"/>
        <end position="54"/>
    </location>
</feature>